<evidence type="ECO:0000313" key="4">
    <source>
        <dbReference type="Proteomes" id="UP001230207"/>
    </source>
</evidence>
<dbReference type="CDD" id="cd06257">
    <property type="entry name" value="DnaJ"/>
    <property type="match status" value="1"/>
</dbReference>
<dbReference type="RefSeq" id="WP_307230381.1">
    <property type="nucleotide sequence ID" value="NZ_JAUSVF010000001.1"/>
</dbReference>
<evidence type="ECO:0000259" key="2">
    <source>
        <dbReference type="PROSITE" id="PS50076"/>
    </source>
</evidence>
<sequence>MSRNLYDVLGVTRDASQKDIQSAYRKLAKKYHPDLNSGDKQAEEQFKATSSAYALLGDEDKRGRYDRGEIDDTGAEAAPRNFYRDYAGNAETAGRYESAGGFADFGDLGGAEDIFSTFFSQRGRSQSQGPMRGRDQHFSMEIDLLDAVNGAKRQITLPEGGSLDLSIPAGTRDGQTLRLRGKGNRGHNGAPAGDALIDIHVRPHPLFKLDVDDVRYDVPISLSEAVLGAKIKVPTMDGAVNVSIGPNSNTGKTLRLKGKGLHKRDGGHGDAYVTLKIVLPGEPDAKLTAFVEEWSKDRNDDPRRGMGGGL</sequence>
<comment type="caution">
    <text evidence="3">The sequence shown here is derived from an EMBL/GenBank/DDBJ whole genome shotgun (WGS) entry which is preliminary data.</text>
</comment>
<dbReference type="PANTHER" id="PTHR43096:SF52">
    <property type="entry name" value="DNAJ HOMOLOG 1, MITOCHONDRIAL-RELATED"/>
    <property type="match status" value="1"/>
</dbReference>
<dbReference type="PRINTS" id="PR00625">
    <property type="entry name" value="JDOMAIN"/>
</dbReference>
<dbReference type="SUPFAM" id="SSF46565">
    <property type="entry name" value="Chaperone J-domain"/>
    <property type="match status" value="1"/>
</dbReference>
<dbReference type="PROSITE" id="PS50076">
    <property type="entry name" value="DNAJ_2"/>
    <property type="match status" value="1"/>
</dbReference>
<dbReference type="Proteomes" id="UP001230207">
    <property type="component" value="Unassembled WGS sequence"/>
</dbReference>
<dbReference type="Pfam" id="PF00226">
    <property type="entry name" value="DnaJ"/>
    <property type="match status" value="1"/>
</dbReference>
<reference evidence="3 4" key="1">
    <citation type="submission" date="2023-07" db="EMBL/GenBank/DDBJ databases">
        <title>Genomic Encyclopedia of Type Strains, Phase IV (KMG-IV): sequencing the most valuable type-strain genomes for metagenomic binning, comparative biology and taxonomic classification.</title>
        <authorList>
            <person name="Goeker M."/>
        </authorList>
    </citation>
    <scope>NUCLEOTIDE SEQUENCE [LARGE SCALE GENOMIC DNA]</scope>
    <source>
        <strain evidence="3 4">DSM 1112</strain>
    </source>
</reference>
<dbReference type="CDD" id="cd10747">
    <property type="entry name" value="DnaJ_C"/>
    <property type="match status" value="1"/>
</dbReference>
<dbReference type="SUPFAM" id="SSF49493">
    <property type="entry name" value="HSP40/DnaJ peptide-binding domain"/>
    <property type="match status" value="2"/>
</dbReference>
<proteinExistence type="predicted"/>
<evidence type="ECO:0000256" key="1">
    <source>
        <dbReference type="ARBA" id="ARBA00023186"/>
    </source>
</evidence>
<gene>
    <name evidence="3" type="ORF">QO002_002679</name>
</gene>
<keyword evidence="1" id="KW-0143">Chaperone</keyword>
<dbReference type="InterPro" id="IPR001623">
    <property type="entry name" value="DnaJ_domain"/>
</dbReference>
<protein>
    <submittedName>
        <fullName evidence="3">DnaJ-class molecular chaperone</fullName>
    </submittedName>
</protein>
<accession>A0ABU0BSB8</accession>
<dbReference type="PANTHER" id="PTHR43096">
    <property type="entry name" value="DNAJ HOMOLOG 1, MITOCHONDRIAL-RELATED"/>
    <property type="match status" value="1"/>
</dbReference>
<dbReference type="InterPro" id="IPR008971">
    <property type="entry name" value="HSP40/DnaJ_pept-bd"/>
</dbReference>
<dbReference type="Gene3D" id="2.60.260.20">
    <property type="entry name" value="Urease metallochaperone UreE, N-terminal domain"/>
    <property type="match status" value="2"/>
</dbReference>
<dbReference type="Gene3D" id="1.10.287.110">
    <property type="entry name" value="DnaJ domain"/>
    <property type="match status" value="1"/>
</dbReference>
<dbReference type="EMBL" id="JAUSVF010000001">
    <property type="protein sequence ID" value="MDQ0320541.1"/>
    <property type="molecule type" value="Genomic_DNA"/>
</dbReference>
<keyword evidence="4" id="KW-1185">Reference proteome</keyword>
<organism evidence="3 4">
    <name type="scientific">Pararhizobium capsulatum DSM 1112</name>
    <dbReference type="NCBI Taxonomy" id="1121113"/>
    <lineage>
        <taxon>Bacteria</taxon>
        <taxon>Pseudomonadati</taxon>
        <taxon>Pseudomonadota</taxon>
        <taxon>Alphaproteobacteria</taxon>
        <taxon>Hyphomicrobiales</taxon>
        <taxon>Rhizobiaceae</taxon>
        <taxon>Rhizobium/Agrobacterium group</taxon>
        <taxon>Pararhizobium</taxon>
    </lineage>
</organism>
<evidence type="ECO:0000313" key="3">
    <source>
        <dbReference type="EMBL" id="MDQ0320541.1"/>
    </source>
</evidence>
<dbReference type="InterPro" id="IPR036869">
    <property type="entry name" value="J_dom_sf"/>
</dbReference>
<dbReference type="SMART" id="SM00271">
    <property type="entry name" value="DnaJ"/>
    <property type="match status" value="1"/>
</dbReference>
<dbReference type="InterPro" id="IPR002939">
    <property type="entry name" value="DnaJ_C"/>
</dbReference>
<feature type="domain" description="J" evidence="2">
    <location>
        <begin position="4"/>
        <end position="69"/>
    </location>
</feature>
<name>A0ABU0BSB8_9HYPH</name>
<dbReference type="Pfam" id="PF01556">
    <property type="entry name" value="DnaJ_C"/>
    <property type="match status" value="1"/>
</dbReference>